<name>A0A5J5CZ67_9PERO</name>
<dbReference type="Proteomes" id="UP000327493">
    <property type="component" value="Chromosome 12"/>
</dbReference>
<comment type="caution">
    <text evidence="1">The sequence shown here is derived from an EMBL/GenBank/DDBJ whole genome shotgun (WGS) entry which is preliminary data.</text>
</comment>
<proteinExistence type="predicted"/>
<organism evidence="1 2">
    <name type="scientific">Etheostoma spectabile</name>
    <name type="common">orangethroat darter</name>
    <dbReference type="NCBI Taxonomy" id="54343"/>
    <lineage>
        <taxon>Eukaryota</taxon>
        <taxon>Metazoa</taxon>
        <taxon>Chordata</taxon>
        <taxon>Craniata</taxon>
        <taxon>Vertebrata</taxon>
        <taxon>Euteleostomi</taxon>
        <taxon>Actinopterygii</taxon>
        <taxon>Neopterygii</taxon>
        <taxon>Teleostei</taxon>
        <taxon>Neoteleostei</taxon>
        <taxon>Acanthomorphata</taxon>
        <taxon>Eupercaria</taxon>
        <taxon>Perciformes</taxon>
        <taxon>Percoidei</taxon>
        <taxon>Percidae</taxon>
        <taxon>Etheostomatinae</taxon>
        <taxon>Etheostoma</taxon>
    </lineage>
</organism>
<protein>
    <submittedName>
        <fullName evidence="1">Uncharacterized protein</fullName>
    </submittedName>
</protein>
<gene>
    <name evidence="1" type="ORF">FQN60_016524</name>
</gene>
<reference evidence="1 2" key="1">
    <citation type="submission" date="2019-08" db="EMBL/GenBank/DDBJ databases">
        <title>A chromosome-level genome assembly, high-density linkage maps, and genome scans reveal the genomic architecture of hybrid incompatibilities underlying speciation via character displacement in darters (Percidae: Etheostominae).</title>
        <authorList>
            <person name="Moran R.L."/>
            <person name="Catchen J.M."/>
            <person name="Fuller R.C."/>
        </authorList>
    </citation>
    <scope>NUCLEOTIDE SEQUENCE [LARGE SCALE GENOMIC DNA]</scope>
    <source>
        <strain evidence="1">EspeVRDwgs_2016</strain>
        <tissue evidence="1">Muscle</tissue>
    </source>
</reference>
<dbReference type="EMBL" id="VOFY01000012">
    <property type="protein sequence ID" value="KAA8587662.1"/>
    <property type="molecule type" value="Genomic_DNA"/>
</dbReference>
<evidence type="ECO:0000313" key="2">
    <source>
        <dbReference type="Proteomes" id="UP000327493"/>
    </source>
</evidence>
<accession>A0A5J5CZ67</accession>
<sequence length="12" mass="1396">MYFHTAQSSPAR</sequence>
<evidence type="ECO:0000313" key="1">
    <source>
        <dbReference type="EMBL" id="KAA8587662.1"/>
    </source>
</evidence>
<keyword evidence="2" id="KW-1185">Reference proteome</keyword>